<dbReference type="Pfam" id="PF00005">
    <property type="entry name" value="ABC_tran"/>
    <property type="match status" value="1"/>
</dbReference>
<evidence type="ECO:0000313" key="5">
    <source>
        <dbReference type="Proteomes" id="UP001601303"/>
    </source>
</evidence>
<feature type="domain" description="ABC transporter" evidence="3">
    <location>
        <begin position="6"/>
        <end position="212"/>
    </location>
</feature>
<proteinExistence type="predicted"/>
<accession>A0ABW6M9E4</accession>
<evidence type="ECO:0000313" key="4">
    <source>
        <dbReference type="EMBL" id="MFE9602761.1"/>
    </source>
</evidence>
<dbReference type="InterPro" id="IPR003593">
    <property type="entry name" value="AAA+_ATPase"/>
</dbReference>
<dbReference type="SUPFAM" id="SSF52540">
    <property type="entry name" value="P-loop containing nucleoside triphosphate hydrolases"/>
    <property type="match status" value="1"/>
</dbReference>
<dbReference type="Proteomes" id="UP001601303">
    <property type="component" value="Unassembled WGS sequence"/>
</dbReference>
<evidence type="ECO:0000256" key="2">
    <source>
        <dbReference type="ARBA" id="ARBA00022840"/>
    </source>
</evidence>
<dbReference type="InterPro" id="IPR027417">
    <property type="entry name" value="P-loop_NTPase"/>
</dbReference>
<dbReference type="GO" id="GO:0005524">
    <property type="term" value="F:ATP binding"/>
    <property type="evidence" value="ECO:0007669"/>
    <property type="project" value="UniProtKB-KW"/>
</dbReference>
<keyword evidence="2 4" id="KW-0067">ATP-binding</keyword>
<dbReference type="SMART" id="SM00382">
    <property type="entry name" value="AAA"/>
    <property type="match status" value="1"/>
</dbReference>
<comment type="caution">
    <text evidence="4">The sequence shown here is derived from an EMBL/GenBank/DDBJ whole genome shotgun (WGS) entry which is preliminary data.</text>
</comment>
<dbReference type="PANTHER" id="PTHR43038">
    <property type="entry name" value="ATP-BINDING CASSETTE, SUB-FAMILY H, MEMBER 1"/>
    <property type="match status" value="1"/>
</dbReference>
<dbReference type="PANTHER" id="PTHR43038:SF7">
    <property type="entry name" value="ABC TRANSPORT SYSTEM ATP-BINDING PROTEIN"/>
    <property type="match status" value="1"/>
</dbReference>
<dbReference type="Gene3D" id="3.40.50.300">
    <property type="entry name" value="P-loop containing nucleotide triphosphate hydrolases"/>
    <property type="match status" value="1"/>
</dbReference>
<dbReference type="InterPro" id="IPR003439">
    <property type="entry name" value="ABC_transporter-like_ATP-bd"/>
</dbReference>
<keyword evidence="1" id="KW-0547">Nucleotide-binding</keyword>
<dbReference type="EMBL" id="JBIAHM010000011">
    <property type="protein sequence ID" value="MFE9602761.1"/>
    <property type="molecule type" value="Genomic_DNA"/>
</dbReference>
<protein>
    <submittedName>
        <fullName evidence="4">ABC transporter ATP-binding protein</fullName>
    </submittedName>
</protein>
<organism evidence="4 5">
    <name type="scientific">Streptomyces hokutonensis</name>
    <dbReference type="NCBI Taxonomy" id="1306990"/>
    <lineage>
        <taxon>Bacteria</taxon>
        <taxon>Bacillati</taxon>
        <taxon>Actinomycetota</taxon>
        <taxon>Actinomycetes</taxon>
        <taxon>Kitasatosporales</taxon>
        <taxon>Streptomycetaceae</taxon>
        <taxon>Streptomyces</taxon>
    </lineage>
</organism>
<keyword evidence="5" id="KW-1185">Reference proteome</keyword>
<dbReference type="RefSeq" id="WP_388110867.1">
    <property type="nucleotide sequence ID" value="NZ_JBIAHM010000011.1"/>
</dbReference>
<dbReference type="PROSITE" id="PS50893">
    <property type="entry name" value="ABC_TRANSPORTER_2"/>
    <property type="match status" value="1"/>
</dbReference>
<dbReference type="CDD" id="cd03230">
    <property type="entry name" value="ABC_DR_subfamily_A"/>
    <property type="match status" value="1"/>
</dbReference>
<evidence type="ECO:0000259" key="3">
    <source>
        <dbReference type="PROSITE" id="PS50893"/>
    </source>
</evidence>
<reference evidence="4 5" key="1">
    <citation type="submission" date="2024-10" db="EMBL/GenBank/DDBJ databases">
        <title>The Natural Products Discovery Center: Release of the First 8490 Sequenced Strains for Exploring Actinobacteria Biosynthetic Diversity.</title>
        <authorList>
            <person name="Kalkreuter E."/>
            <person name="Kautsar S.A."/>
            <person name="Yang D."/>
            <person name="Bader C.D."/>
            <person name="Teijaro C.N."/>
            <person name="Fluegel L."/>
            <person name="Davis C.M."/>
            <person name="Simpson J.R."/>
            <person name="Lauterbach L."/>
            <person name="Steele A.D."/>
            <person name="Gui C."/>
            <person name="Meng S."/>
            <person name="Li G."/>
            <person name="Viehrig K."/>
            <person name="Ye F."/>
            <person name="Su P."/>
            <person name="Kiefer A.F."/>
            <person name="Nichols A."/>
            <person name="Cepeda A.J."/>
            <person name="Yan W."/>
            <person name="Fan B."/>
            <person name="Jiang Y."/>
            <person name="Adhikari A."/>
            <person name="Zheng C.-J."/>
            <person name="Schuster L."/>
            <person name="Cowan T.M."/>
            <person name="Smanski M.J."/>
            <person name="Chevrette M.G."/>
            <person name="De Carvalho L.P.S."/>
            <person name="Shen B."/>
        </authorList>
    </citation>
    <scope>NUCLEOTIDE SEQUENCE [LARGE SCALE GENOMIC DNA]</scope>
    <source>
        <strain evidence="4 5">NPDC006488</strain>
    </source>
</reference>
<gene>
    <name evidence="4" type="ORF">ACFYNQ_29885</name>
</gene>
<sequence>MERMNVRVVDVRKSYGRREVLRGACLDVPRGTLMGVVGENGAGKSTLLRIISGQLRPDAGSVHRYGRVGYCPQHPVLNDVLTVDQHLRYFQVAYDLSTLSPAEELLETLGFAASRRCRVAELSGGTRQKLNLTLALMHDPPTVVLDEPYQGFDWDTYLRFWQLAERLRDQGRSVVVVSHLAHDADRFDRLGQLAGGRIDIRADISDGVRDGAR</sequence>
<evidence type="ECO:0000256" key="1">
    <source>
        <dbReference type="ARBA" id="ARBA00022741"/>
    </source>
</evidence>
<name>A0ABW6M9E4_9ACTN</name>